<protein>
    <submittedName>
        <fullName evidence="11">Flagellar biogenesis protein FliO</fullName>
    </submittedName>
</protein>
<keyword evidence="3" id="KW-1003">Cell membrane</keyword>
<dbReference type="Pfam" id="PF04347">
    <property type="entry name" value="FliO"/>
    <property type="match status" value="1"/>
</dbReference>
<keyword evidence="4 10" id="KW-0812">Transmembrane</keyword>
<keyword evidence="7" id="KW-0975">Bacterial flagellum</keyword>
<feature type="region of interest" description="Disordered" evidence="9">
    <location>
        <begin position="123"/>
        <end position="202"/>
    </location>
</feature>
<keyword evidence="11" id="KW-0282">Flagellum</keyword>
<name>A0ABV2IWE1_9HYPH</name>
<keyword evidence="11" id="KW-0966">Cell projection</keyword>
<comment type="subcellular location">
    <subcellularLocation>
        <location evidence="1">Bacterial flagellum basal body</location>
    </subcellularLocation>
    <subcellularLocation>
        <location evidence="2">Cell membrane</location>
    </subcellularLocation>
</comment>
<gene>
    <name evidence="11" type="ORF">ABID16_001115</name>
</gene>
<evidence type="ECO:0000256" key="5">
    <source>
        <dbReference type="ARBA" id="ARBA00022989"/>
    </source>
</evidence>
<feature type="compositionally biased region" description="Low complexity" evidence="9">
    <location>
        <begin position="265"/>
        <end position="289"/>
    </location>
</feature>
<keyword evidence="5 10" id="KW-1133">Transmembrane helix</keyword>
<keyword evidence="6 10" id="KW-0472">Membrane</keyword>
<feature type="compositionally biased region" description="Low complexity" evidence="9">
    <location>
        <begin position="127"/>
        <end position="138"/>
    </location>
</feature>
<dbReference type="InterPro" id="IPR052205">
    <property type="entry name" value="FliO/MopB"/>
</dbReference>
<evidence type="ECO:0000256" key="3">
    <source>
        <dbReference type="ARBA" id="ARBA00022475"/>
    </source>
</evidence>
<evidence type="ECO:0000313" key="12">
    <source>
        <dbReference type="Proteomes" id="UP001549047"/>
    </source>
</evidence>
<evidence type="ECO:0000256" key="10">
    <source>
        <dbReference type="SAM" id="Phobius"/>
    </source>
</evidence>
<sequence length="334" mass="35945">MDFLNGQTATNFVIAVAVVGLALIAYAGVLRYLRERPVSPLLAMSGRERAKRLSVIDAAVVDSRRRVVLIRRDNVEHLVLIGGPTDVVIESRIGLEEPSAASAAIAAAAALQRRTEVQDAIAEAPRRAAQQRQASAPRPQQPVPPPANTWEAEQAAAEAEEDTYNYGPNAAFDAKDYHAPQPPQQAYRPEPATPAPEPAKPSAAAVAEANAESIIEMLRSRILNDAAATASLQAARQADASRRQVSTFERLLNERMQANDRQPVTTPRAAQRTAAPAMPGVGPATARASAAAAQQLPLAREIAPEKPRSEVALEMEVARILEELQTRRKQKQNP</sequence>
<comment type="similarity">
    <text evidence="8">Belongs to the FliO/MopB family.</text>
</comment>
<evidence type="ECO:0000256" key="8">
    <source>
        <dbReference type="ARBA" id="ARBA00037937"/>
    </source>
</evidence>
<dbReference type="RefSeq" id="WP_354555345.1">
    <property type="nucleotide sequence ID" value="NZ_JBEPMB010000001.1"/>
</dbReference>
<dbReference type="Proteomes" id="UP001549047">
    <property type="component" value="Unassembled WGS sequence"/>
</dbReference>
<feature type="region of interest" description="Disordered" evidence="9">
    <location>
        <begin position="259"/>
        <end position="289"/>
    </location>
</feature>
<comment type="caution">
    <text evidence="11">The sequence shown here is derived from an EMBL/GenBank/DDBJ whole genome shotgun (WGS) entry which is preliminary data.</text>
</comment>
<evidence type="ECO:0000256" key="1">
    <source>
        <dbReference type="ARBA" id="ARBA00004117"/>
    </source>
</evidence>
<dbReference type="PANTHER" id="PTHR38766:SF1">
    <property type="entry name" value="FLAGELLAR PROTEIN FLIO"/>
    <property type="match status" value="1"/>
</dbReference>
<feature type="transmembrane region" description="Helical" evidence="10">
    <location>
        <begin position="12"/>
        <end position="33"/>
    </location>
</feature>
<evidence type="ECO:0000256" key="4">
    <source>
        <dbReference type="ARBA" id="ARBA00022692"/>
    </source>
</evidence>
<evidence type="ECO:0000256" key="6">
    <source>
        <dbReference type="ARBA" id="ARBA00023136"/>
    </source>
</evidence>
<keyword evidence="11" id="KW-0969">Cilium</keyword>
<evidence type="ECO:0000256" key="2">
    <source>
        <dbReference type="ARBA" id="ARBA00004236"/>
    </source>
</evidence>
<evidence type="ECO:0000313" key="11">
    <source>
        <dbReference type="EMBL" id="MET3612810.1"/>
    </source>
</evidence>
<evidence type="ECO:0000256" key="9">
    <source>
        <dbReference type="SAM" id="MobiDB-lite"/>
    </source>
</evidence>
<reference evidence="11 12" key="1">
    <citation type="submission" date="2024-06" db="EMBL/GenBank/DDBJ databases">
        <title>Genomic Encyclopedia of Type Strains, Phase IV (KMG-IV): sequencing the most valuable type-strain genomes for metagenomic binning, comparative biology and taxonomic classification.</title>
        <authorList>
            <person name="Goeker M."/>
        </authorList>
    </citation>
    <scope>NUCLEOTIDE SEQUENCE [LARGE SCALE GENOMIC DNA]</scope>
    <source>
        <strain evidence="11 12">DSM 29780</strain>
    </source>
</reference>
<keyword evidence="12" id="KW-1185">Reference proteome</keyword>
<dbReference type="EMBL" id="JBEPMB010000001">
    <property type="protein sequence ID" value="MET3612810.1"/>
    <property type="molecule type" value="Genomic_DNA"/>
</dbReference>
<proteinExistence type="inferred from homology"/>
<dbReference type="InterPro" id="IPR022781">
    <property type="entry name" value="Flagellar_biosynth_FliO"/>
</dbReference>
<evidence type="ECO:0000256" key="7">
    <source>
        <dbReference type="ARBA" id="ARBA00023143"/>
    </source>
</evidence>
<accession>A0ABV2IWE1</accession>
<dbReference type="PANTHER" id="PTHR38766">
    <property type="entry name" value="FLAGELLAR PROTEIN FLIO"/>
    <property type="match status" value="1"/>
</dbReference>
<organism evidence="11 12">
    <name type="scientific">Rhizobium aquaticum</name>
    <dbReference type="NCBI Taxonomy" id="1549636"/>
    <lineage>
        <taxon>Bacteria</taxon>
        <taxon>Pseudomonadati</taxon>
        <taxon>Pseudomonadota</taxon>
        <taxon>Alphaproteobacteria</taxon>
        <taxon>Hyphomicrobiales</taxon>
        <taxon>Rhizobiaceae</taxon>
        <taxon>Rhizobium/Agrobacterium group</taxon>
        <taxon>Rhizobium</taxon>
    </lineage>
</organism>